<proteinExistence type="predicted"/>
<dbReference type="InterPro" id="IPR028978">
    <property type="entry name" value="Chorismate_lyase_/UTRA_dom_sf"/>
</dbReference>
<name>A0A0H5R013_9EUKA</name>
<accession>A0A0H5R013</accession>
<feature type="region of interest" description="Disordered" evidence="1">
    <location>
        <begin position="1"/>
        <end position="24"/>
    </location>
</feature>
<dbReference type="AlphaFoldDB" id="A0A0H5R013"/>
<dbReference type="EMBL" id="HACM01000727">
    <property type="protein sequence ID" value="CRZ01169.1"/>
    <property type="molecule type" value="Transcribed_RNA"/>
</dbReference>
<protein>
    <submittedName>
        <fullName evidence="2">Uncharacterized protein</fullName>
    </submittedName>
</protein>
<reference evidence="2" key="1">
    <citation type="submission" date="2015-04" db="EMBL/GenBank/DDBJ databases">
        <title>The genome sequence of the plant pathogenic Rhizarian Plasmodiophora brassicae reveals insights in its biotrophic life cycle and the origin of chitin synthesis.</title>
        <authorList>
            <person name="Schwelm A."/>
            <person name="Fogelqvist J."/>
            <person name="Knaust A."/>
            <person name="Julke S."/>
            <person name="Lilja T."/>
            <person name="Dhandapani V."/>
            <person name="Bonilla-Rosso G."/>
            <person name="Karlsson M."/>
            <person name="Shevchenko A."/>
            <person name="Choi S.R."/>
            <person name="Kim H.G."/>
            <person name="Park J.Y."/>
            <person name="Lim Y.P."/>
            <person name="Ludwig-Muller J."/>
            <person name="Dixelius C."/>
        </authorList>
    </citation>
    <scope>NUCLEOTIDE SEQUENCE</scope>
    <source>
        <tissue evidence="2">Potato root galls</tissue>
    </source>
</reference>
<evidence type="ECO:0000313" key="2">
    <source>
        <dbReference type="EMBL" id="CRZ01169.1"/>
    </source>
</evidence>
<dbReference type="SUPFAM" id="SSF64288">
    <property type="entry name" value="Chorismate lyase-like"/>
    <property type="match status" value="1"/>
</dbReference>
<evidence type="ECO:0000256" key="1">
    <source>
        <dbReference type="SAM" id="MobiDB-lite"/>
    </source>
</evidence>
<sequence length="213" mass="23804">MMAGTHAQPDYQVRKHKGLEGGNGTEPGLVMARYQPLYTLEGMPLPTARVVLPESIPEPCKQLLHHNHNMTPTLSKYVMGDAKLIVHYQTYFPDTLSINRIITLECRGYCVEFSSITIFLSSIPEHLHKCILSGAIPLGTALLQSGITHNCQPDIYIQCRCEPLINRLFANSHDEFVYGRRNRLVSSEGQIIAELIEIIPGPQSIVSIHTRTS</sequence>
<dbReference type="Gene3D" id="3.40.1410.10">
    <property type="entry name" value="Chorismate lyase-like"/>
    <property type="match status" value="1"/>
</dbReference>
<organism evidence="2">
    <name type="scientific">Spongospora subterranea</name>
    <dbReference type="NCBI Taxonomy" id="70186"/>
    <lineage>
        <taxon>Eukaryota</taxon>
        <taxon>Sar</taxon>
        <taxon>Rhizaria</taxon>
        <taxon>Endomyxa</taxon>
        <taxon>Phytomyxea</taxon>
        <taxon>Plasmodiophorida</taxon>
        <taxon>Plasmodiophoridae</taxon>
        <taxon>Spongospora</taxon>
    </lineage>
</organism>